<comment type="caution">
    <text evidence="2">The sequence shown here is derived from an EMBL/GenBank/DDBJ whole genome shotgun (WGS) entry which is preliminary data.</text>
</comment>
<dbReference type="OrthoDB" id="18412at2759"/>
<evidence type="ECO:0000256" key="1">
    <source>
        <dbReference type="SAM" id="MobiDB-lite"/>
    </source>
</evidence>
<gene>
    <name evidence="2" type="ORF">Rsub_03727</name>
</gene>
<protein>
    <submittedName>
        <fullName evidence="2">Uncharacterized protein</fullName>
    </submittedName>
</protein>
<proteinExistence type="predicted"/>
<feature type="region of interest" description="Disordered" evidence="1">
    <location>
        <begin position="74"/>
        <end position="126"/>
    </location>
</feature>
<dbReference type="EMBL" id="BDRX01000020">
    <property type="protein sequence ID" value="GBF90873.1"/>
    <property type="molecule type" value="Genomic_DNA"/>
</dbReference>
<feature type="compositionally biased region" description="Low complexity" evidence="1">
    <location>
        <begin position="83"/>
        <end position="109"/>
    </location>
</feature>
<organism evidence="2 3">
    <name type="scientific">Raphidocelis subcapitata</name>
    <dbReference type="NCBI Taxonomy" id="307507"/>
    <lineage>
        <taxon>Eukaryota</taxon>
        <taxon>Viridiplantae</taxon>
        <taxon>Chlorophyta</taxon>
        <taxon>core chlorophytes</taxon>
        <taxon>Chlorophyceae</taxon>
        <taxon>CS clade</taxon>
        <taxon>Sphaeropleales</taxon>
        <taxon>Selenastraceae</taxon>
        <taxon>Raphidocelis</taxon>
    </lineage>
</organism>
<dbReference type="AlphaFoldDB" id="A0A2V0NZ67"/>
<name>A0A2V0NZ67_9CHLO</name>
<evidence type="ECO:0000313" key="2">
    <source>
        <dbReference type="EMBL" id="GBF90873.1"/>
    </source>
</evidence>
<reference evidence="2 3" key="1">
    <citation type="journal article" date="2018" name="Sci. Rep.">
        <title>Raphidocelis subcapitata (=Pseudokirchneriella subcapitata) provides an insight into genome evolution and environmental adaptations in the Sphaeropleales.</title>
        <authorList>
            <person name="Suzuki S."/>
            <person name="Yamaguchi H."/>
            <person name="Nakajima N."/>
            <person name="Kawachi M."/>
        </authorList>
    </citation>
    <scope>NUCLEOTIDE SEQUENCE [LARGE SCALE GENOMIC DNA]</scope>
    <source>
        <strain evidence="2 3">NIES-35</strain>
    </source>
</reference>
<accession>A0A2V0NZ67</accession>
<keyword evidence="3" id="KW-1185">Reference proteome</keyword>
<dbReference type="STRING" id="307507.A0A2V0NZ67"/>
<sequence>MPPPKVDFDVELGAEVDVPASSLKPGQELVVALDEESGELRVTTADGAALGVVPAAAARQLSGALRVTVRSVKKRADDPSKLAGVQARAVPAEAAAGPSSQQQHQHQQQRVGAAGEPHAEDPSGFAVTVSQLQRLAGDPATVLTLQDERLQQLLLQIDQAPDREKALSEALSQEPFRAFADSVTALLAEGKKPAAA</sequence>
<evidence type="ECO:0000313" key="3">
    <source>
        <dbReference type="Proteomes" id="UP000247498"/>
    </source>
</evidence>
<dbReference type="InParanoid" id="A0A2V0NZ67"/>
<dbReference type="Proteomes" id="UP000247498">
    <property type="component" value="Unassembled WGS sequence"/>
</dbReference>